<evidence type="ECO:0000313" key="1">
    <source>
        <dbReference type="EMBL" id="SFL49361.1"/>
    </source>
</evidence>
<name>A0A1I4I6G2_9GAMM</name>
<dbReference type="EMBL" id="FOSX01000142">
    <property type="protein sequence ID" value="SFL49361.1"/>
    <property type="molecule type" value="Genomic_DNA"/>
</dbReference>
<accession>A0A1I4I6G2</accession>
<evidence type="ECO:0000313" key="2">
    <source>
        <dbReference type="Proteomes" id="UP000199579"/>
    </source>
</evidence>
<gene>
    <name evidence="1" type="ORF">SAMN04244574_04479</name>
</gene>
<protein>
    <submittedName>
        <fullName evidence="1">Uncharacterized protein</fullName>
    </submittedName>
</protein>
<sequence length="304" mass="33090">IVSMEFSLRGNGAENAGGRDQKECGWAGRILRLSREMANWGDDAHKRLEAIANKLPLGELVAAKAIFLKIMRGEKGVVPCLEGLLADTPRQEPMAAGTSFITEINGVQVQGRWLSGRRFEFSVGGRTIVEDIDPDEDEPTMTKCTSWLILSHLSTLPLGLEVEVEGEVDVVPLGSALIQEIASSTSLLMSVDGPESAKGMRTHSLAEHGSYVCHKEGIVEPITWALHNLLCREGASLTDWIREVAGGASIPLLSRTSIALHQLQGLVGDRGKWAREMLEKHIEPAIEATHKIQLDGPIVDQPNR</sequence>
<proteinExistence type="predicted"/>
<dbReference type="Proteomes" id="UP000199579">
    <property type="component" value="Unassembled WGS sequence"/>
</dbReference>
<organism evidence="1 2">
    <name type="scientific">Azotobacter beijerinckii</name>
    <dbReference type="NCBI Taxonomy" id="170623"/>
    <lineage>
        <taxon>Bacteria</taxon>
        <taxon>Pseudomonadati</taxon>
        <taxon>Pseudomonadota</taxon>
        <taxon>Gammaproteobacteria</taxon>
        <taxon>Pseudomonadales</taxon>
        <taxon>Pseudomonadaceae</taxon>
        <taxon>Azotobacter</taxon>
    </lineage>
</organism>
<feature type="non-terminal residue" evidence="1">
    <location>
        <position position="1"/>
    </location>
</feature>
<reference evidence="1 2" key="1">
    <citation type="submission" date="2016-10" db="EMBL/GenBank/DDBJ databases">
        <authorList>
            <person name="de Groot N.N."/>
        </authorList>
    </citation>
    <scope>NUCLEOTIDE SEQUENCE [LARGE SCALE GENOMIC DNA]</scope>
    <source>
        <strain evidence="1 2">DSM 381</strain>
    </source>
</reference>
<dbReference type="AlphaFoldDB" id="A0A1I4I6G2"/>
<dbReference type="RefSeq" id="WP_170854618.1">
    <property type="nucleotide sequence ID" value="NZ_FOSX01000142.1"/>
</dbReference>